<evidence type="ECO:0000256" key="1">
    <source>
        <dbReference type="SAM" id="MobiDB-lite"/>
    </source>
</evidence>
<reference evidence="2 3" key="1">
    <citation type="submission" date="2020-09" db="EMBL/GenBank/DDBJ databases">
        <title>De no assembly of potato wild relative species, Solanum commersonii.</title>
        <authorList>
            <person name="Cho K."/>
        </authorList>
    </citation>
    <scope>NUCLEOTIDE SEQUENCE [LARGE SCALE GENOMIC DNA]</scope>
    <source>
        <strain evidence="2">LZ3.2</strain>
        <tissue evidence="2">Leaf</tissue>
    </source>
</reference>
<name>A0A9J5YW57_SOLCO</name>
<feature type="compositionally biased region" description="Basic residues" evidence="1">
    <location>
        <begin position="72"/>
        <end position="84"/>
    </location>
</feature>
<evidence type="ECO:0000313" key="3">
    <source>
        <dbReference type="Proteomes" id="UP000824120"/>
    </source>
</evidence>
<gene>
    <name evidence="2" type="ORF">H5410_025561</name>
</gene>
<comment type="caution">
    <text evidence="2">The sequence shown here is derived from an EMBL/GenBank/DDBJ whole genome shotgun (WGS) entry which is preliminary data.</text>
</comment>
<dbReference type="Proteomes" id="UP000824120">
    <property type="component" value="Chromosome 5"/>
</dbReference>
<dbReference type="AlphaFoldDB" id="A0A9J5YW57"/>
<protein>
    <submittedName>
        <fullName evidence="2">Uncharacterized protein</fullName>
    </submittedName>
</protein>
<accession>A0A9J5YW57</accession>
<keyword evidence="3" id="KW-1185">Reference proteome</keyword>
<dbReference type="EMBL" id="JACXVP010000005">
    <property type="protein sequence ID" value="KAG5604069.1"/>
    <property type="molecule type" value="Genomic_DNA"/>
</dbReference>
<sequence>MDFGHDPKLPLLIRAMVRSWCENSAAISVSVMGFAVVDGPFSRRWSPEDMAELRNAHKTSLHPLQHNLGRQNPKKQWRILGAKR</sequence>
<organism evidence="2 3">
    <name type="scientific">Solanum commersonii</name>
    <name type="common">Commerson's wild potato</name>
    <name type="synonym">Commerson's nightshade</name>
    <dbReference type="NCBI Taxonomy" id="4109"/>
    <lineage>
        <taxon>Eukaryota</taxon>
        <taxon>Viridiplantae</taxon>
        <taxon>Streptophyta</taxon>
        <taxon>Embryophyta</taxon>
        <taxon>Tracheophyta</taxon>
        <taxon>Spermatophyta</taxon>
        <taxon>Magnoliopsida</taxon>
        <taxon>eudicotyledons</taxon>
        <taxon>Gunneridae</taxon>
        <taxon>Pentapetalae</taxon>
        <taxon>asterids</taxon>
        <taxon>lamiids</taxon>
        <taxon>Solanales</taxon>
        <taxon>Solanaceae</taxon>
        <taxon>Solanoideae</taxon>
        <taxon>Solaneae</taxon>
        <taxon>Solanum</taxon>
    </lineage>
</organism>
<feature type="region of interest" description="Disordered" evidence="1">
    <location>
        <begin position="60"/>
        <end position="84"/>
    </location>
</feature>
<proteinExistence type="predicted"/>
<evidence type="ECO:0000313" key="2">
    <source>
        <dbReference type="EMBL" id="KAG5604069.1"/>
    </source>
</evidence>